<evidence type="ECO:0000313" key="2">
    <source>
        <dbReference type="Proteomes" id="UP001156666"/>
    </source>
</evidence>
<dbReference type="PANTHER" id="PTHR43611">
    <property type="entry name" value="ALPHA-D-GLUCOSE 1-PHOSPHATE PHOSPHATASE"/>
    <property type="match status" value="1"/>
</dbReference>
<dbReference type="Pfam" id="PF00702">
    <property type="entry name" value="Hydrolase"/>
    <property type="match status" value="1"/>
</dbReference>
<dbReference type="SFLD" id="SFLDS00003">
    <property type="entry name" value="Haloacid_Dehalogenase"/>
    <property type="match status" value="1"/>
</dbReference>
<dbReference type="InterPro" id="IPR036412">
    <property type="entry name" value="HAD-like_sf"/>
</dbReference>
<proteinExistence type="predicted"/>
<protein>
    <submittedName>
        <fullName evidence="1">Hydrolase</fullName>
    </submittedName>
</protein>
<keyword evidence="2" id="KW-1185">Reference proteome</keyword>
<dbReference type="Proteomes" id="UP001156666">
    <property type="component" value="Unassembled WGS sequence"/>
</dbReference>
<dbReference type="InterPro" id="IPR023198">
    <property type="entry name" value="PGP-like_dom2"/>
</dbReference>
<dbReference type="RefSeq" id="WP_235292991.1">
    <property type="nucleotide sequence ID" value="NZ_BSOH01000005.1"/>
</dbReference>
<dbReference type="SUPFAM" id="SSF56784">
    <property type="entry name" value="HAD-like"/>
    <property type="match status" value="1"/>
</dbReference>
<reference evidence="1" key="1">
    <citation type="journal article" date="2014" name="Int. J. Syst. Evol. Microbiol.">
        <title>Complete genome sequence of Corynebacterium casei LMG S-19264T (=DSM 44701T), isolated from a smear-ripened cheese.</title>
        <authorList>
            <consortium name="US DOE Joint Genome Institute (JGI-PGF)"/>
            <person name="Walter F."/>
            <person name="Albersmeier A."/>
            <person name="Kalinowski J."/>
            <person name="Ruckert C."/>
        </authorList>
    </citation>
    <scope>NUCLEOTIDE SEQUENCE</scope>
    <source>
        <strain evidence="1">NBRC 108769</strain>
    </source>
</reference>
<dbReference type="NCBIfam" id="TIGR01509">
    <property type="entry name" value="HAD-SF-IA-v3"/>
    <property type="match status" value="1"/>
</dbReference>
<dbReference type="AlphaFoldDB" id="A0AA37SMR5"/>
<dbReference type="EMBL" id="BSOH01000005">
    <property type="protein sequence ID" value="GLR16189.1"/>
    <property type="molecule type" value="Genomic_DNA"/>
</dbReference>
<dbReference type="PRINTS" id="PR00413">
    <property type="entry name" value="HADHALOGNASE"/>
</dbReference>
<comment type="caution">
    <text evidence="1">The sequence shown here is derived from an EMBL/GenBank/DDBJ whole genome shotgun (WGS) entry which is preliminary data.</text>
</comment>
<keyword evidence="1" id="KW-0378">Hydrolase</keyword>
<dbReference type="PANTHER" id="PTHR43611:SF3">
    <property type="entry name" value="FLAVIN MONONUCLEOTIDE HYDROLASE 1, CHLOROPLATIC"/>
    <property type="match status" value="1"/>
</dbReference>
<dbReference type="InterPro" id="IPR023214">
    <property type="entry name" value="HAD_sf"/>
</dbReference>
<dbReference type="Gene3D" id="1.10.150.240">
    <property type="entry name" value="Putative phosphatase, domain 2"/>
    <property type="match status" value="1"/>
</dbReference>
<name>A0AA37SMR5_9BACT</name>
<accession>A0AA37SMR5</accession>
<organism evidence="1 2">
    <name type="scientific">Portibacter lacus</name>
    <dbReference type="NCBI Taxonomy" id="1099794"/>
    <lineage>
        <taxon>Bacteria</taxon>
        <taxon>Pseudomonadati</taxon>
        <taxon>Bacteroidota</taxon>
        <taxon>Saprospiria</taxon>
        <taxon>Saprospirales</taxon>
        <taxon>Haliscomenobacteraceae</taxon>
        <taxon>Portibacter</taxon>
    </lineage>
</organism>
<gene>
    <name evidence="1" type="ORF">GCM10007940_08040</name>
</gene>
<dbReference type="Gene3D" id="3.40.50.1000">
    <property type="entry name" value="HAD superfamily/HAD-like"/>
    <property type="match status" value="1"/>
</dbReference>
<reference evidence="1" key="2">
    <citation type="submission" date="2023-01" db="EMBL/GenBank/DDBJ databases">
        <title>Draft genome sequence of Portibacter lacus strain NBRC 108769.</title>
        <authorList>
            <person name="Sun Q."/>
            <person name="Mori K."/>
        </authorList>
    </citation>
    <scope>NUCLEOTIDE SEQUENCE</scope>
    <source>
        <strain evidence="1">NBRC 108769</strain>
    </source>
</reference>
<dbReference type="CDD" id="cd02603">
    <property type="entry name" value="HAD_sEH-N_like"/>
    <property type="match status" value="1"/>
</dbReference>
<evidence type="ECO:0000313" key="1">
    <source>
        <dbReference type="EMBL" id="GLR16189.1"/>
    </source>
</evidence>
<dbReference type="SFLD" id="SFLDG01129">
    <property type="entry name" value="C1.5:_HAD__Beta-PGM__Phosphata"/>
    <property type="match status" value="1"/>
</dbReference>
<dbReference type="InterPro" id="IPR006439">
    <property type="entry name" value="HAD-SF_hydro_IA"/>
</dbReference>
<dbReference type="GO" id="GO:0016787">
    <property type="term" value="F:hydrolase activity"/>
    <property type="evidence" value="ECO:0007669"/>
    <property type="project" value="UniProtKB-KW"/>
</dbReference>
<sequence>MRKINTIIFDLGGVLIDWNPRYVFDEVFDSSEEVDFFLSEVCNGEWNGEQDRGRPFQEAIDLKTKEFPKYAKEIQLYYTRWSDMVSGDIPESVEILRKLSRLRDIRLYALTNWSHETFPYAWENFEFLKLFEGILVSGKEKLIKPDHDIYHLILDRYDIDAESAVFIDDSLKNVIAANQVGIQSIHFINAEQLDKSLKDLGVQL</sequence>